<protein>
    <submittedName>
        <fullName evidence="2">Helix-turn-helix type 3 domain protein</fullName>
    </submittedName>
</protein>
<dbReference type="InterPro" id="IPR010982">
    <property type="entry name" value="Lambda_DNA-bd_dom_sf"/>
</dbReference>
<dbReference type="Gene3D" id="1.10.260.40">
    <property type="entry name" value="lambda repressor-like DNA-binding domains"/>
    <property type="match status" value="1"/>
</dbReference>
<comment type="caution">
    <text evidence="2">The sequence shown here is derived from an EMBL/GenBank/DDBJ whole genome shotgun (WGS) entry which is preliminary data.</text>
</comment>
<dbReference type="PROSITE" id="PS50943">
    <property type="entry name" value="HTH_CROC1"/>
    <property type="match status" value="1"/>
</dbReference>
<reference evidence="2" key="1">
    <citation type="submission" date="2013-08" db="EMBL/GenBank/DDBJ databases">
        <authorList>
            <person name="Mendez C."/>
            <person name="Richter M."/>
            <person name="Ferrer M."/>
            <person name="Sanchez J."/>
        </authorList>
    </citation>
    <scope>NUCLEOTIDE SEQUENCE</scope>
</reference>
<dbReference type="SMART" id="SM00530">
    <property type="entry name" value="HTH_XRE"/>
    <property type="match status" value="1"/>
</dbReference>
<proteinExistence type="predicted"/>
<dbReference type="AlphaFoldDB" id="T1A6L4"/>
<feature type="domain" description="HTH cro/C1-type" evidence="1">
    <location>
        <begin position="6"/>
        <end position="39"/>
    </location>
</feature>
<name>T1A6L4_9ZZZZ</name>
<sequence length="177" mass="18890">MLALTVRELVEDLGMPGREAARRLGISPAAVSQYLSGKRLTRALEGYTPSSGALRLAHALAREALGRPAPGALTAERLLRAASTLAAGSLPADASVLPVEAVVPGAGQADRRRLRELHRRIAAEQSAVADCMRLAQRARDELTRAIFRQIASDSLRHAEIVASLASYLERGVREALP</sequence>
<dbReference type="CDD" id="cd00093">
    <property type="entry name" value="HTH_XRE"/>
    <property type="match status" value="1"/>
</dbReference>
<dbReference type="Pfam" id="PF01381">
    <property type="entry name" value="HTH_3"/>
    <property type="match status" value="1"/>
</dbReference>
<dbReference type="GO" id="GO:0003677">
    <property type="term" value="F:DNA binding"/>
    <property type="evidence" value="ECO:0007669"/>
    <property type="project" value="InterPro"/>
</dbReference>
<evidence type="ECO:0000313" key="2">
    <source>
        <dbReference type="EMBL" id="EQD37495.1"/>
    </source>
</evidence>
<gene>
    <name evidence="2" type="ORF">B1B_16140</name>
</gene>
<evidence type="ECO:0000259" key="1">
    <source>
        <dbReference type="PROSITE" id="PS50943"/>
    </source>
</evidence>
<dbReference type="EMBL" id="AUZY01010729">
    <property type="protein sequence ID" value="EQD37495.1"/>
    <property type="molecule type" value="Genomic_DNA"/>
</dbReference>
<reference evidence="2" key="2">
    <citation type="journal article" date="2014" name="ISME J.">
        <title>Microbial stratification in low pH oxic and suboxic macroscopic growths along an acid mine drainage.</title>
        <authorList>
            <person name="Mendez-Garcia C."/>
            <person name="Mesa V."/>
            <person name="Sprenger R.R."/>
            <person name="Richter M."/>
            <person name="Diez M.S."/>
            <person name="Solano J."/>
            <person name="Bargiela R."/>
            <person name="Golyshina O.V."/>
            <person name="Manteca A."/>
            <person name="Ramos J.L."/>
            <person name="Gallego J.R."/>
            <person name="Llorente I."/>
            <person name="Martins Dos Santos V.A."/>
            <person name="Jensen O.N."/>
            <person name="Pelaez A.I."/>
            <person name="Sanchez J."/>
            <person name="Ferrer M."/>
        </authorList>
    </citation>
    <scope>NUCLEOTIDE SEQUENCE</scope>
</reference>
<feature type="non-terminal residue" evidence="2">
    <location>
        <position position="177"/>
    </location>
</feature>
<organism evidence="2">
    <name type="scientific">mine drainage metagenome</name>
    <dbReference type="NCBI Taxonomy" id="410659"/>
    <lineage>
        <taxon>unclassified sequences</taxon>
        <taxon>metagenomes</taxon>
        <taxon>ecological metagenomes</taxon>
    </lineage>
</organism>
<dbReference type="InterPro" id="IPR001387">
    <property type="entry name" value="Cro/C1-type_HTH"/>
</dbReference>
<dbReference type="InterPro" id="IPR009078">
    <property type="entry name" value="Ferritin-like_SF"/>
</dbReference>
<dbReference type="SUPFAM" id="SSF47413">
    <property type="entry name" value="lambda repressor-like DNA-binding domains"/>
    <property type="match status" value="1"/>
</dbReference>
<accession>T1A6L4</accession>
<dbReference type="SUPFAM" id="SSF47240">
    <property type="entry name" value="Ferritin-like"/>
    <property type="match status" value="1"/>
</dbReference>